<comment type="caution">
    <text evidence="10">The sequence shown here is derived from an EMBL/GenBank/DDBJ whole genome shotgun (WGS) entry which is preliminary data.</text>
</comment>
<feature type="compositionally biased region" description="Low complexity" evidence="8">
    <location>
        <begin position="27"/>
        <end position="58"/>
    </location>
</feature>
<evidence type="ECO:0000259" key="9">
    <source>
        <dbReference type="PROSITE" id="PS50235"/>
    </source>
</evidence>
<organism evidence="10 11">
    <name type="scientific">Coemansia asiatica</name>
    <dbReference type="NCBI Taxonomy" id="1052880"/>
    <lineage>
        <taxon>Eukaryota</taxon>
        <taxon>Fungi</taxon>
        <taxon>Fungi incertae sedis</taxon>
        <taxon>Zoopagomycota</taxon>
        <taxon>Kickxellomycotina</taxon>
        <taxon>Kickxellomycetes</taxon>
        <taxon>Kickxellales</taxon>
        <taxon>Kickxellaceae</taxon>
        <taxon>Coemansia</taxon>
    </lineage>
</organism>
<dbReference type="InterPro" id="IPR050185">
    <property type="entry name" value="Ub_carboxyl-term_hydrolase"/>
</dbReference>
<gene>
    <name evidence="10" type="ORF">LPJ64_005959</name>
</gene>
<evidence type="ECO:0000256" key="6">
    <source>
        <dbReference type="ARBA" id="ARBA00022801"/>
    </source>
</evidence>
<dbReference type="PROSITE" id="PS00972">
    <property type="entry name" value="USP_1"/>
    <property type="match status" value="1"/>
</dbReference>
<accession>A0A9W7XGN7</accession>
<dbReference type="EC" id="3.4.19.12" evidence="3"/>
<dbReference type="AlphaFoldDB" id="A0A9W7XGN7"/>
<dbReference type="GO" id="GO:0016579">
    <property type="term" value="P:protein deubiquitination"/>
    <property type="evidence" value="ECO:0007669"/>
    <property type="project" value="InterPro"/>
</dbReference>
<dbReference type="Pfam" id="PF00443">
    <property type="entry name" value="UCH"/>
    <property type="match status" value="1"/>
</dbReference>
<dbReference type="PROSITE" id="PS50235">
    <property type="entry name" value="USP_3"/>
    <property type="match status" value="1"/>
</dbReference>
<evidence type="ECO:0000313" key="10">
    <source>
        <dbReference type="EMBL" id="KAJ1642169.1"/>
    </source>
</evidence>
<evidence type="ECO:0000256" key="7">
    <source>
        <dbReference type="ARBA" id="ARBA00022807"/>
    </source>
</evidence>
<keyword evidence="6" id="KW-0378">Hydrolase</keyword>
<dbReference type="InterPro" id="IPR018200">
    <property type="entry name" value="USP_CS"/>
</dbReference>
<keyword evidence="11" id="KW-1185">Reference proteome</keyword>
<evidence type="ECO:0000256" key="4">
    <source>
        <dbReference type="ARBA" id="ARBA00022670"/>
    </source>
</evidence>
<feature type="region of interest" description="Disordered" evidence="8">
    <location>
        <begin position="515"/>
        <end position="607"/>
    </location>
</feature>
<dbReference type="SUPFAM" id="SSF54001">
    <property type="entry name" value="Cysteine proteinases"/>
    <property type="match status" value="1"/>
</dbReference>
<feature type="compositionally biased region" description="Basic and acidic residues" evidence="8">
    <location>
        <begin position="515"/>
        <end position="526"/>
    </location>
</feature>
<name>A0A9W7XGN7_9FUNG</name>
<sequence>MPHTDMALDEADSTVASTSDNSASGEPAVATSAPATVTVTVTVPANGSNSSSSSDTDSVGGGSGVLDEPESSKWLVQPESKDKSQEQESLAASAEPMQREHFLCGLSNLGNTCFMNSALQCISHISELADYFVSGTYRSEVNRTNPLGMQGSVALAYGRLVRAMWSAGRGVYAPRGFKQTIAQWAPQFRGYNQQDAPEFLAFLLDGLHEDLNRITQKPYIEVPDADGRPDDVVAKEQWDIHRRRNDSVVVDLFQGQFRSTLVCPQCSRVSVTFDPFMYLTLPVPVQRQREIPVLFVPQDPALLATRMRLFARTDATIAQLLETVAHLTQTDASDLLPTDVAIHRLYSVYAPEDPLTDVGSGDVVHIYETKGSSTPTVQLVCTSASRGPASAYSAPDVFSLPLLLSLPSSELPLRTVLLHVAKALTRWATVDTTRLIDALEGTAEDDRLLELLSAAVTLGVHRPRPQPTFSGSSMRRGMVAFQLYGRSSRSVSSVPASLRALADRITADSIEPLVDKRTSDRRRPRESEDDGEISASRWDSTSDGENDAAASESRIMPKRARSDNENENDSDSDAEATSVAAFVSAHNDSSDSAVVPEDASPGTLSDDDIADATAAMTVTTPPLADTLAACVTLNTGDTLVCEWSEEATVALLKELGSQISLEELFDFDRIDCYAMPQTEDASDLSALPHLDMRPVGSELRSMPLREPQVKRTPTLQECLSEFTRPEQLGADDPWYCSKCREHQQATKKFDLWQMPDVLVVHLKRFHHSRAWRDKIDVMVDFPLTGLDLTNVVASKPDTDLVYDLFAVCNHYGGLGGGHYTAYAQSPEDGQWYDFNDSHVSLVRNADDVKTSAAYMLFYRRRRRCCTSNPENMQEQKLVSAEDTSAFAKIEQLIAQYKESGAQDQLSDNDGDDFIPRVRPAASPSYSPNVGSLDFSVRGLAALGPVGLGSPRSTNDSDSSADDTDRVVYCAPRPVNINSISPRSITPTDENLESPPMGPAAISDIFGSSEAIHAPSPFASDSEDEDEEEYQADKLRQ</sequence>
<evidence type="ECO:0000256" key="8">
    <source>
        <dbReference type="SAM" id="MobiDB-lite"/>
    </source>
</evidence>
<protein>
    <recommendedName>
        <fullName evidence="3">ubiquitinyl hydrolase 1</fullName>
        <ecNumber evidence="3">3.4.19.12</ecNumber>
    </recommendedName>
</protein>
<evidence type="ECO:0000256" key="1">
    <source>
        <dbReference type="ARBA" id="ARBA00000707"/>
    </source>
</evidence>
<feature type="region of interest" description="Disordered" evidence="8">
    <location>
        <begin position="977"/>
        <end position="1036"/>
    </location>
</feature>
<comment type="similarity">
    <text evidence="2">Belongs to the peptidase C19 family.</text>
</comment>
<comment type="catalytic activity">
    <reaction evidence="1">
        <text>Thiol-dependent hydrolysis of ester, thioester, amide, peptide and isopeptide bonds formed by the C-terminal Gly of ubiquitin (a 76-residue protein attached to proteins as an intracellular targeting signal).</text>
        <dbReference type="EC" id="3.4.19.12"/>
    </reaction>
</comment>
<feature type="domain" description="USP" evidence="9">
    <location>
        <begin position="104"/>
        <end position="861"/>
    </location>
</feature>
<dbReference type="Proteomes" id="UP001145021">
    <property type="component" value="Unassembled WGS sequence"/>
</dbReference>
<keyword evidence="5" id="KW-0833">Ubl conjugation pathway</keyword>
<dbReference type="InterPro" id="IPR001394">
    <property type="entry name" value="Peptidase_C19_UCH"/>
</dbReference>
<dbReference type="EMBL" id="JANBOH010000461">
    <property type="protein sequence ID" value="KAJ1642169.1"/>
    <property type="molecule type" value="Genomic_DNA"/>
</dbReference>
<reference evidence="10" key="1">
    <citation type="submission" date="2022-07" db="EMBL/GenBank/DDBJ databases">
        <title>Phylogenomic reconstructions and comparative analyses of Kickxellomycotina fungi.</title>
        <authorList>
            <person name="Reynolds N.K."/>
            <person name="Stajich J.E."/>
            <person name="Barry K."/>
            <person name="Grigoriev I.V."/>
            <person name="Crous P."/>
            <person name="Smith M.E."/>
        </authorList>
    </citation>
    <scope>NUCLEOTIDE SEQUENCE</scope>
    <source>
        <strain evidence="10">NBRC 105413</strain>
    </source>
</reference>
<feature type="compositionally biased region" description="Acidic residues" evidence="8">
    <location>
        <begin position="565"/>
        <end position="574"/>
    </location>
</feature>
<keyword evidence="4" id="KW-0645">Protease</keyword>
<keyword evidence="7" id="KW-0788">Thiol protease</keyword>
<dbReference type="GO" id="GO:0006508">
    <property type="term" value="P:proteolysis"/>
    <property type="evidence" value="ECO:0007669"/>
    <property type="project" value="UniProtKB-KW"/>
</dbReference>
<dbReference type="InterPro" id="IPR028889">
    <property type="entry name" value="USP"/>
</dbReference>
<dbReference type="Gene3D" id="3.90.70.10">
    <property type="entry name" value="Cysteine proteinases"/>
    <property type="match status" value="2"/>
</dbReference>
<feature type="region of interest" description="Disordered" evidence="8">
    <location>
        <begin position="1"/>
        <end position="94"/>
    </location>
</feature>
<dbReference type="PANTHER" id="PTHR21646">
    <property type="entry name" value="UBIQUITIN CARBOXYL-TERMINAL HYDROLASE"/>
    <property type="match status" value="1"/>
</dbReference>
<dbReference type="PANTHER" id="PTHR21646:SF24">
    <property type="entry name" value="UBIQUITIN CARBOXYL-TERMINAL HYDROLASE"/>
    <property type="match status" value="1"/>
</dbReference>
<feature type="region of interest" description="Disordered" evidence="8">
    <location>
        <begin position="944"/>
        <end position="963"/>
    </location>
</feature>
<evidence type="ECO:0000256" key="3">
    <source>
        <dbReference type="ARBA" id="ARBA00012759"/>
    </source>
</evidence>
<evidence type="ECO:0000313" key="11">
    <source>
        <dbReference type="Proteomes" id="UP001145021"/>
    </source>
</evidence>
<dbReference type="InterPro" id="IPR038765">
    <property type="entry name" value="Papain-like_cys_pep_sf"/>
</dbReference>
<dbReference type="CDD" id="cd02674">
    <property type="entry name" value="Peptidase_C19R"/>
    <property type="match status" value="1"/>
</dbReference>
<dbReference type="GO" id="GO:0004843">
    <property type="term" value="F:cysteine-type deubiquitinase activity"/>
    <property type="evidence" value="ECO:0007669"/>
    <property type="project" value="UniProtKB-EC"/>
</dbReference>
<proteinExistence type="inferred from homology"/>
<evidence type="ECO:0000256" key="5">
    <source>
        <dbReference type="ARBA" id="ARBA00022786"/>
    </source>
</evidence>
<evidence type="ECO:0000256" key="2">
    <source>
        <dbReference type="ARBA" id="ARBA00009085"/>
    </source>
</evidence>
<feature type="compositionally biased region" description="Polar residues" evidence="8">
    <location>
        <begin position="14"/>
        <end position="24"/>
    </location>
</feature>
<dbReference type="PROSITE" id="PS00973">
    <property type="entry name" value="USP_2"/>
    <property type="match status" value="1"/>
</dbReference>
<feature type="compositionally biased region" description="Acidic residues" evidence="8">
    <location>
        <begin position="1020"/>
        <end position="1029"/>
    </location>
</feature>
<feature type="compositionally biased region" description="Polar residues" evidence="8">
    <location>
        <begin position="977"/>
        <end position="988"/>
    </location>
</feature>